<dbReference type="Gene3D" id="3.50.50.60">
    <property type="entry name" value="FAD/NAD(P)-binding domain"/>
    <property type="match status" value="1"/>
</dbReference>
<reference evidence="1" key="1">
    <citation type="submission" date="2022-07" db="EMBL/GenBank/DDBJ databases">
        <title>Characterization of the Novel Bacterium Alteromonas immobilis LMIT006 and Alteromonas gregis LMIT007.</title>
        <authorList>
            <person name="Lin X."/>
        </authorList>
    </citation>
    <scope>NUCLEOTIDE SEQUENCE</scope>
    <source>
        <strain evidence="1">LMIT007</strain>
    </source>
</reference>
<evidence type="ECO:0000313" key="2">
    <source>
        <dbReference type="Proteomes" id="UP001165413"/>
    </source>
</evidence>
<evidence type="ECO:0000313" key="1">
    <source>
        <dbReference type="EMBL" id="MCP3428846.1"/>
    </source>
</evidence>
<dbReference type="SUPFAM" id="SSF51905">
    <property type="entry name" value="FAD/NAD(P)-binding domain"/>
    <property type="match status" value="2"/>
</dbReference>
<gene>
    <name evidence="1" type="ORF">NLF92_07785</name>
</gene>
<name>A0AA42BPV3_9ALTE</name>
<accession>A0AA42BPV3</accession>
<sequence length="420" mass="47650">MPNHPINEYGVIILGGGCAGLSLARKLVQQHFSLPILILEQRSKYQHDRTWSGWFSKKQMQGLEAIPKRTYTSWSFTADLERVTHESKESAYLSIASEDFYADSLALLKQSPIVELQLNTSLQLRDVERLLTEKDEQTVVVDTIGISRNLQKHLLAEGVTQEPNPKQCIFEPSGLWQRFVGVTVSSNEPLFSPEGLDHAALMHDMQNTEHGFCFHYMLPLTQHSALVETTFFTQKPLNSIFLQQQSIAAAEHLFALSIDKKQVRNHELELTFTASEEGHLPMQACTEGFVKKARGSIIYGGITAGALRPSSGYAFAAIQDWANKVTLSVVAQEAPIFDTYRHYANITVYLDNIFLAVLERYPDMIPKMFLSMANILSAKQFALFMNHQAGLWIWLKVIWAMPKLPFIKAWWMSCRKIKNL</sequence>
<protein>
    <submittedName>
        <fullName evidence="1">Lycopene cyclase family protein</fullName>
    </submittedName>
</protein>
<organism evidence="1 2">
    <name type="scientific">Opacimonas viscosa</name>
    <dbReference type="NCBI Taxonomy" id="2961944"/>
    <lineage>
        <taxon>Bacteria</taxon>
        <taxon>Pseudomonadati</taxon>
        <taxon>Pseudomonadota</taxon>
        <taxon>Gammaproteobacteria</taxon>
        <taxon>Alteromonadales</taxon>
        <taxon>Alteromonadaceae</taxon>
        <taxon>Opacimonas</taxon>
    </lineage>
</organism>
<dbReference type="EMBL" id="JANATA010000012">
    <property type="protein sequence ID" value="MCP3428846.1"/>
    <property type="molecule type" value="Genomic_DNA"/>
</dbReference>
<keyword evidence="2" id="KW-1185">Reference proteome</keyword>
<dbReference type="RefSeq" id="WP_254100518.1">
    <property type="nucleotide sequence ID" value="NZ_JANATA010000012.1"/>
</dbReference>
<dbReference type="InterPro" id="IPR036188">
    <property type="entry name" value="FAD/NAD-bd_sf"/>
</dbReference>
<proteinExistence type="predicted"/>
<dbReference type="Proteomes" id="UP001165413">
    <property type="component" value="Unassembled WGS sequence"/>
</dbReference>
<dbReference type="AlphaFoldDB" id="A0AA42BPV3"/>
<dbReference type="Pfam" id="PF05834">
    <property type="entry name" value="Lycopene_cycl"/>
    <property type="match status" value="1"/>
</dbReference>
<comment type="caution">
    <text evidence="1">The sequence shown here is derived from an EMBL/GenBank/DDBJ whole genome shotgun (WGS) entry which is preliminary data.</text>
</comment>